<dbReference type="EMBL" id="JBHSKD010000012">
    <property type="protein sequence ID" value="MFC5177544.1"/>
    <property type="molecule type" value="Genomic_DNA"/>
</dbReference>
<keyword evidence="3" id="KW-1185">Reference proteome</keyword>
<proteinExistence type="predicted"/>
<dbReference type="InterPro" id="IPR019099">
    <property type="entry name" value="Uncharacterised_PGPGW_TM"/>
</dbReference>
<accession>A0ABW0BJN6</accession>
<keyword evidence="1" id="KW-0812">Transmembrane</keyword>
<dbReference type="Proteomes" id="UP001596087">
    <property type="component" value="Unassembled WGS sequence"/>
</dbReference>
<reference evidence="3" key="1">
    <citation type="journal article" date="2019" name="Int. J. Syst. Evol. Microbiol.">
        <title>The Global Catalogue of Microorganisms (GCM) 10K type strain sequencing project: providing services to taxonomists for standard genome sequencing and annotation.</title>
        <authorList>
            <consortium name="The Broad Institute Genomics Platform"/>
            <consortium name="The Broad Institute Genome Sequencing Center for Infectious Disease"/>
            <person name="Wu L."/>
            <person name="Ma J."/>
        </authorList>
    </citation>
    <scope>NUCLEOTIDE SEQUENCE [LARGE SCALE GENOMIC DNA]</scope>
    <source>
        <strain evidence="3">DFY41</strain>
    </source>
</reference>
<feature type="transmembrane region" description="Helical" evidence="1">
    <location>
        <begin position="15"/>
        <end position="44"/>
    </location>
</feature>
<keyword evidence="1" id="KW-1133">Transmembrane helix</keyword>
<evidence type="ECO:0000313" key="2">
    <source>
        <dbReference type="EMBL" id="MFC5177544.1"/>
    </source>
</evidence>
<dbReference type="RefSeq" id="WP_378590655.1">
    <property type="nucleotide sequence ID" value="NZ_JBHSKD010000012.1"/>
</dbReference>
<dbReference type="Pfam" id="PF09656">
    <property type="entry name" value="PGPGW"/>
    <property type="match status" value="1"/>
</dbReference>
<evidence type="ECO:0000313" key="3">
    <source>
        <dbReference type="Proteomes" id="UP001596087"/>
    </source>
</evidence>
<name>A0ABW0BJN6_9ACTN</name>
<feature type="transmembrane region" description="Helical" evidence="1">
    <location>
        <begin position="76"/>
        <end position="96"/>
    </location>
</feature>
<comment type="caution">
    <text evidence="2">The sequence shown here is derived from an EMBL/GenBank/DDBJ whole genome shotgun (WGS) entry which is preliminary data.</text>
</comment>
<protein>
    <submittedName>
        <fullName evidence="2">PGPGW domain-containing protein</fullName>
    </submittedName>
</protein>
<gene>
    <name evidence="2" type="ORF">ACFPGP_12730</name>
</gene>
<organism evidence="2 3">
    <name type="scientific">Nocardioides taihuensis</name>
    <dbReference type="NCBI Taxonomy" id="1835606"/>
    <lineage>
        <taxon>Bacteria</taxon>
        <taxon>Bacillati</taxon>
        <taxon>Actinomycetota</taxon>
        <taxon>Actinomycetes</taxon>
        <taxon>Propionibacteriales</taxon>
        <taxon>Nocardioidaceae</taxon>
        <taxon>Nocardioides</taxon>
    </lineage>
</organism>
<feature type="transmembrane region" description="Helical" evidence="1">
    <location>
        <begin position="108"/>
        <end position="134"/>
    </location>
</feature>
<keyword evidence="1" id="KW-0472">Membrane</keyword>
<sequence>MAVKSAARRVALETLGWIMVIGGIAAIPLPGPGLLILFGGLALLSQQYEWAEKRVDPVKNKALNAAATGVETNTRIVMSLLGIAAIAACGVVWILQPAAPSWWPVDEYWWLWGGWGTGSTQIASAVVGLGLLVYSIRRFRIRGEEPPGD</sequence>
<evidence type="ECO:0000256" key="1">
    <source>
        <dbReference type="SAM" id="Phobius"/>
    </source>
</evidence>